<dbReference type="PANTHER" id="PTHR36174:SF1">
    <property type="entry name" value="LIPID II:GLYCINE GLYCYLTRANSFERASE"/>
    <property type="match status" value="1"/>
</dbReference>
<reference evidence="2 3" key="1">
    <citation type="submission" date="2016-04" db="EMBL/GenBank/DDBJ databases">
        <title>Chloroflexus islandicus sp. nov., a thermophilic filamentous anoxygenic phototrophic bacterium from geyser Strokkur (Iceland).</title>
        <authorList>
            <person name="Gaisin V.A."/>
            <person name="Kalashnikov A.M."/>
            <person name="Sukhacheva M.V."/>
            <person name="Grouzdev D.S."/>
            <person name="Ivanov T.M."/>
            <person name="Kuznetsov B."/>
            <person name="Gorlenko V.M."/>
        </authorList>
    </citation>
    <scope>NUCLEOTIDE SEQUENCE [LARGE SCALE GENOMIC DNA]</scope>
    <source>
        <strain evidence="3">isl-2</strain>
    </source>
</reference>
<dbReference type="PANTHER" id="PTHR36174">
    <property type="entry name" value="LIPID II:GLYCINE GLYCYLTRANSFERASE"/>
    <property type="match status" value="1"/>
</dbReference>
<feature type="domain" description="BioF2-like acetyltransferase" evidence="1">
    <location>
        <begin position="151"/>
        <end position="293"/>
    </location>
</feature>
<dbReference type="SUPFAM" id="SSF55729">
    <property type="entry name" value="Acyl-CoA N-acyltransferases (Nat)"/>
    <property type="match status" value="1"/>
</dbReference>
<evidence type="ECO:0000259" key="1">
    <source>
        <dbReference type="Pfam" id="PF13480"/>
    </source>
</evidence>
<dbReference type="STRING" id="1707952.A6A03_13315"/>
<organism evidence="2 3">
    <name type="scientific">Chloroflexus islandicus</name>
    <dbReference type="NCBI Taxonomy" id="1707952"/>
    <lineage>
        <taxon>Bacteria</taxon>
        <taxon>Bacillati</taxon>
        <taxon>Chloroflexota</taxon>
        <taxon>Chloroflexia</taxon>
        <taxon>Chloroflexales</taxon>
        <taxon>Chloroflexineae</taxon>
        <taxon>Chloroflexaceae</taxon>
        <taxon>Chloroflexus</taxon>
    </lineage>
</organism>
<dbReference type="InterPro" id="IPR050644">
    <property type="entry name" value="PG_Glycine_Bridge_Synth"/>
</dbReference>
<gene>
    <name evidence="2" type="ORF">A6A03_13315</name>
</gene>
<evidence type="ECO:0000313" key="3">
    <source>
        <dbReference type="Proteomes" id="UP000078287"/>
    </source>
</evidence>
<dbReference type="InterPro" id="IPR038740">
    <property type="entry name" value="BioF2-like_GNAT_dom"/>
</dbReference>
<protein>
    <recommendedName>
        <fullName evidence="1">BioF2-like acetyltransferase domain-containing protein</fullName>
    </recommendedName>
</protein>
<accession>A0A178MC62</accession>
<dbReference type="AlphaFoldDB" id="A0A178MC62"/>
<comment type="caution">
    <text evidence="2">The sequence shown here is derived from an EMBL/GenBank/DDBJ whole genome shotgun (WGS) entry which is preliminary data.</text>
</comment>
<dbReference type="Pfam" id="PF13480">
    <property type="entry name" value="Acetyltransf_6"/>
    <property type="match status" value="1"/>
</dbReference>
<dbReference type="EMBL" id="LWQS01000048">
    <property type="protein sequence ID" value="OAN46116.1"/>
    <property type="molecule type" value="Genomic_DNA"/>
</dbReference>
<dbReference type="RefSeq" id="WP_066786319.1">
    <property type="nucleotide sequence ID" value="NZ_LWQS01000048.1"/>
</dbReference>
<sequence>MQIIQPVDQQLWWEVAHACPYATFFHTPRWTELACRVNSTVLDRTIAAILPNGVRAVLPLLEIRRHGPFAALMSTFEGCYGGIIADGPLSRRDVTRIYRQAYRWNISNFYYLANPIAPPETIDTTYRFGDEIAHVLHLERDFETIFNRFDKSTRTNYRRGLREGVRIRRAASPDDYAAYYRAYRDAVRRWGEDDNYGYSWEFFTHVFAFEQRYPAEMALWVVELDGAVVGGTLAFYWNQHITAWHGAVTREALKRRAMVVLDIEIARDAAARGFRYYDLNTSAGIAGVMQYKRNFATTDHVIARCCYRSPLLKPVIALRNQLRRRPPDTERELAPSSSMLAADS</sequence>
<dbReference type="Gene3D" id="3.40.630.30">
    <property type="match status" value="1"/>
</dbReference>
<evidence type="ECO:0000313" key="2">
    <source>
        <dbReference type="EMBL" id="OAN46116.1"/>
    </source>
</evidence>
<name>A0A178MC62_9CHLR</name>
<dbReference type="InterPro" id="IPR016181">
    <property type="entry name" value="Acyl_CoA_acyltransferase"/>
</dbReference>
<dbReference type="Proteomes" id="UP000078287">
    <property type="component" value="Unassembled WGS sequence"/>
</dbReference>
<dbReference type="OrthoDB" id="143681at2"/>
<keyword evidence="3" id="KW-1185">Reference proteome</keyword>
<proteinExistence type="predicted"/>